<dbReference type="PROSITE" id="PS01159">
    <property type="entry name" value="WW_DOMAIN_1"/>
    <property type="match status" value="1"/>
</dbReference>
<feature type="compositionally biased region" description="Basic and acidic residues" evidence="1">
    <location>
        <begin position="521"/>
        <end position="536"/>
    </location>
</feature>
<gene>
    <name evidence="3" type="ORF">AZE42_01913</name>
</gene>
<proteinExistence type="predicted"/>
<feature type="region of interest" description="Disordered" evidence="1">
    <location>
        <begin position="1"/>
        <end position="20"/>
    </location>
</feature>
<dbReference type="Proteomes" id="UP000183567">
    <property type="component" value="Unassembled WGS sequence"/>
</dbReference>
<feature type="compositionally biased region" description="Basic and acidic residues" evidence="1">
    <location>
        <begin position="490"/>
        <end position="506"/>
    </location>
</feature>
<comment type="caution">
    <text evidence="3">The sequence shown here is derived from an EMBL/GenBank/DDBJ whole genome shotgun (WGS) entry which is preliminary data.</text>
</comment>
<reference evidence="3 4" key="1">
    <citation type="submission" date="2016-03" db="EMBL/GenBank/DDBJ databases">
        <title>Comparative genomics of the ectomycorrhizal sister species Rhizopogon vinicolor and Rhizopogon vesiculosus (Basidiomycota: Boletales) reveals a divergence of the mating type B locus.</title>
        <authorList>
            <person name="Mujic A.B."/>
            <person name="Kuo A."/>
            <person name="Tritt A."/>
            <person name="Lipzen A."/>
            <person name="Chen C."/>
            <person name="Johnson J."/>
            <person name="Sharma A."/>
            <person name="Barry K."/>
            <person name="Grigoriev I.V."/>
            <person name="Spatafora J.W."/>
        </authorList>
    </citation>
    <scope>NUCLEOTIDE SEQUENCE [LARGE SCALE GENOMIC DNA]</scope>
    <source>
        <strain evidence="3 4">AM-OR11-056</strain>
    </source>
</reference>
<name>A0A1J8QL59_9AGAM</name>
<dbReference type="Gene3D" id="2.20.70.10">
    <property type="match status" value="1"/>
</dbReference>
<feature type="compositionally biased region" description="Polar residues" evidence="1">
    <location>
        <begin position="49"/>
        <end position="66"/>
    </location>
</feature>
<feature type="compositionally biased region" description="Basic and acidic residues" evidence="1">
    <location>
        <begin position="691"/>
        <end position="700"/>
    </location>
</feature>
<dbReference type="OrthoDB" id="548295at2759"/>
<dbReference type="SMART" id="SM00456">
    <property type="entry name" value="WW"/>
    <property type="match status" value="1"/>
</dbReference>
<dbReference type="AlphaFoldDB" id="A0A1J8QL59"/>
<feature type="compositionally biased region" description="Basic and acidic residues" evidence="1">
    <location>
        <begin position="1150"/>
        <end position="1175"/>
    </location>
</feature>
<dbReference type="STRING" id="180088.A0A1J8QL59"/>
<feature type="compositionally biased region" description="Basic and acidic residues" evidence="1">
    <location>
        <begin position="977"/>
        <end position="1015"/>
    </location>
</feature>
<dbReference type="InterPro" id="IPR036020">
    <property type="entry name" value="WW_dom_sf"/>
</dbReference>
<evidence type="ECO:0000313" key="4">
    <source>
        <dbReference type="Proteomes" id="UP000183567"/>
    </source>
</evidence>
<feature type="compositionally biased region" description="Basic and acidic residues" evidence="1">
    <location>
        <begin position="1025"/>
        <end position="1041"/>
    </location>
</feature>
<evidence type="ECO:0000313" key="3">
    <source>
        <dbReference type="EMBL" id="OJA21399.1"/>
    </source>
</evidence>
<feature type="compositionally biased region" description="Basic and acidic residues" evidence="1">
    <location>
        <begin position="575"/>
        <end position="584"/>
    </location>
</feature>
<evidence type="ECO:0000256" key="1">
    <source>
        <dbReference type="SAM" id="MobiDB-lite"/>
    </source>
</evidence>
<sequence>MLEDETEVLDWGNEEEDQDFTEASLIAEDAEDAVSLGGDEDDEFLTYQSRVSQGATQRAQSPSRTVYHTEKQEITTGVDARGKTSERDRPRTPTRPPQETQTAPESIPALSRQLSFGKLTHALPPKPVVSSVPFMHPSHPSIIEATAMAARIDRDKKNGIIPKSTTFDSGDALPPDWEVRHPRNGRGVYYYNSRSKESTWTRPGSSTSARDRRDSRIADDTRDMAAISMTDDSLTSRIGRSDADTTLSYDDRHYRPGESTRRDERPPMQSHGGQNDSFLASNRANGERSPSPPPRHRPDDRVPSSRRQQSPSTNGDRNRGRASKKEPPRPSSPIAAVDRIWVAPRDLSPVDRPAVHEGKHREAEKFPHKEHERRETPRDADRMSATSTLSASSPIPIPPRRVCSSSGAGRDALKVSRATSRVELRSTIFCSFLFDFFLAWTHGPRSPINHSRDGRHPPTSLSSNDSGPAHTGLASVTRQKSRFSQAASAHIDRRSPDIPDRSRDMRPQGTLGTDGNRTRYRTNDRHQADARAHKSPDMAPQTLPPAPLEQLVSPPSPPPIERSRKRSPLPPQRASFHEGWRSKADAGYPSSTPATRDHGPTSRLIINDAHVPSGPRASPLVMPRELRPDAIRGSRQAPSSSAAYPNSQVDPCAPQESRGKRDKDLMDVDNPPPTSSVRSTDHSRQLATNNRYRDDRDGSAPKRPRAMMDNAETSARRRSPDRPPQSRSEWKEARVAAQEDTSRSVPVLQEERRPPAEPLARTIREPPRRQVDMSRPPPTAPMPKLSGTNSMPIGGRGNRFGGSASISPHPPLPLAPLSPPVTSALQRGIHVSASNAQPVSHSGRPVNSTRESHERPPHLDVVHDRNRSFQSHANQRQQGGHVVSPHLPSKPLSMMPDPPASRPVDTALPSRSVVRPLKSRFGPPVKRIEGKLELTSKRGQTPESPQSHQYDDRATSPPPSRDSSVTSLRAHTSHRHHVDDSSHSRMPEPRPSVAERKEEKELPDRHDSNRNDHHGHGPTSQAHIAEQRVDESQWSKPRDLPPQDPSPPSTVMVSLPSGQHTANGEESQVQQSPPPAMHPERARLLQKGTHGLPPRPETEPRRPRSIRPRYSDAGPRAPVDSRSMQPMEEISFRGDRRPPNNRGNSLIERLGVDGRDASFSSLRDRVKIPMKRPQDDMAGNDGAMDVDDGHEGKRSRRRGGKLRKPRRGMIS</sequence>
<feature type="compositionally biased region" description="Low complexity" evidence="1">
    <location>
        <begin position="384"/>
        <end position="406"/>
    </location>
</feature>
<feature type="compositionally biased region" description="Basic and acidic residues" evidence="1">
    <location>
        <begin position="239"/>
        <end position="266"/>
    </location>
</feature>
<feature type="compositionally biased region" description="Basic and acidic residues" evidence="1">
    <location>
        <begin position="209"/>
        <end position="223"/>
    </location>
</feature>
<feature type="domain" description="WW" evidence="2">
    <location>
        <begin position="171"/>
        <end position="205"/>
    </location>
</feature>
<feature type="compositionally biased region" description="Polar residues" evidence="1">
    <location>
        <begin position="868"/>
        <end position="878"/>
    </location>
</feature>
<feature type="compositionally biased region" description="Polar residues" evidence="1">
    <location>
        <begin position="961"/>
        <end position="970"/>
    </location>
</feature>
<dbReference type="Pfam" id="PF00397">
    <property type="entry name" value="WW"/>
    <property type="match status" value="1"/>
</dbReference>
<feature type="compositionally biased region" description="Basic and acidic residues" evidence="1">
    <location>
        <begin position="80"/>
        <end position="91"/>
    </location>
</feature>
<feature type="region of interest" description="Disordered" evidence="1">
    <location>
        <begin position="154"/>
        <end position="418"/>
    </location>
</feature>
<dbReference type="InterPro" id="IPR001202">
    <property type="entry name" value="WW_dom"/>
</dbReference>
<dbReference type="SUPFAM" id="SSF51045">
    <property type="entry name" value="WW domain"/>
    <property type="match status" value="1"/>
</dbReference>
<accession>A0A1J8QL59</accession>
<keyword evidence="4" id="KW-1185">Reference proteome</keyword>
<feature type="compositionally biased region" description="Polar residues" evidence="1">
    <location>
        <begin position="937"/>
        <end position="948"/>
    </location>
</feature>
<feature type="compositionally biased region" description="Basic and acidic residues" evidence="1">
    <location>
        <begin position="657"/>
        <end position="666"/>
    </location>
</feature>
<feature type="region of interest" description="Disordered" evidence="1">
    <location>
        <begin position="448"/>
        <end position="1211"/>
    </location>
</feature>
<feature type="compositionally biased region" description="Basic and acidic residues" evidence="1">
    <location>
        <begin position="850"/>
        <end position="867"/>
    </location>
</feature>
<dbReference type="CDD" id="cd00201">
    <property type="entry name" value="WW"/>
    <property type="match status" value="1"/>
</dbReference>
<feature type="compositionally biased region" description="Polar residues" evidence="1">
    <location>
        <begin position="474"/>
        <end position="487"/>
    </location>
</feature>
<feature type="compositionally biased region" description="Polar residues" evidence="1">
    <location>
        <begin position="1056"/>
        <end position="1071"/>
    </location>
</feature>
<feature type="compositionally biased region" description="Polar residues" evidence="1">
    <location>
        <begin position="271"/>
        <end position="284"/>
    </location>
</feature>
<evidence type="ECO:0000259" key="2">
    <source>
        <dbReference type="PROSITE" id="PS50020"/>
    </source>
</evidence>
<dbReference type="EMBL" id="LVVM01000163">
    <property type="protein sequence ID" value="OJA21399.1"/>
    <property type="molecule type" value="Genomic_DNA"/>
</dbReference>
<feature type="compositionally biased region" description="Pro residues" evidence="1">
    <location>
        <begin position="808"/>
        <end position="819"/>
    </location>
</feature>
<feature type="compositionally biased region" description="Basic and acidic residues" evidence="1">
    <location>
        <begin position="353"/>
        <end position="382"/>
    </location>
</feature>
<feature type="compositionally biased region" description="Basic and acidic residues" evidence="1">
    <location>
        <begin position="762"/>
        <end position="772"/>
    </location>
</feature>
<feature type="compositionally biased region" description="Basic residues" evidence="1">
    <location>
        <begin position="1193"/>
        <end position="1211"/>
    </location>
</feature>
<feature type="compositionally biased region" description="Polar residues" evidence="1">
    <location>
        <begin position="636"/>
        <end position="649"/>
    </location>
</feature>
<feature type="compositionally biased region" description="Polar residues" evidence="1">
    <location>
        <begin position="832"/>
        <end position="849"/>
    </location>
</feature>
<feature type="compositionally biased region" description="Basic and acidic residues" evidence="1">
    <location>
        <begin position="316"/>
        <end position="328"/>
    </location>
</feature>
<organism evidence="3 4">
    <name type="scientific">Rhizopogon vesiculosus</name>
    <dbReference type="NCBI Taxonomy" id="180088"/>
    <lineage>
        <taxon>Eukaryota</taxon>
        <taxon>Fungi</taxon>
        <taxon>Dikarya</taxon>
        <taxon>Basidiomycota</taxon>
        <taxon>Agaricomycotina</taxon>
        <taxon>Agaricomycetes</taxon>
        <taxon>Agaricomycetidae</taxon>
        <taxon>Boletales</taxon>
        <taxon>Suillineae</taxon>
        <taxon>Rhizopogonaceae</taxon>
        <taxon>Rhizopogon</taxon>
    </lineage>
</organism>
<dbReference type="PROSITE" id="PS50020">
    <property type="entry name" value="WW_DOMAIN_2"/>
    <property type="match status" value="1"/>
</dbReference>
<protein>
    <recommendedName>
        <fullName evidence="2">WW domain-containing protein</fullName>
    </recommendedName>
</protein>
<feature type="region of interest" description="Disordered" evidence="1">
    <location>
        <begin position="49"/>
        <end position="109"/>
    </location>
</feature>
<feature type="compositionally biased region" description="Basic and acidic residues" evidence="1">
    <location>
        <begin position="926"/>
        <end position="936"/>
    </location>
</feature>